<gene>
    <name evidence="6" type="ORF">ACFOKA_04460</name>
</gene>
<dbReference type="PANTHER" id="PTHR36926:SF1">
    <property type="entry name" value="COLICIN V PRODUCTION PROTEIN"/>
    <property type="match status" value="1"/>
</dbReference>
<evidence type="ECO:0000256" key="1">
    <source>
        <dbReference type="ARBA" id="ARBA00004141"/>
    </source>
</evidence>
<organism evidence="6 7">
    <name type="scientific">Kordiimonas pumila</name>
    <dbReference type="NCBI Taxonomy" id="2161677"/>
    <lineage>
        <taxon>Bacteria</taxon>
        <taxon>Pseudomonadati</taxon>
        <taxon>Pseudomonadota</taxon>
        <taxon>Alphaproteobacteria</taxon>
        <taxon>Kordiimonadales</taxon>
        <taxon>Kordiimonadaceae</taxon>
        <taxon>Kordiimonas</taxon>
    </lineage>
</organism>
<name>A0ABV7D1W9_9PROT</name>
<dbReference type="InterPro" id="IPR003825">
    <property type="entry name" value="Colicin-V_CvpA"/>
</dbReference>
<feature type="transmembrane region" description="Helical" evidence="5">
    <location>
        <begin position="6"/>
        <end position="25"/>
    </location>
</feature>
<comment type="subcellular location">
    <subcellularLocation>
        <location evidence="1">Membrane</location>
        <topology evidence="1">Multi-pass membrane protein</topology>
    </subcellularLocation>
</comment>
<keyword evidence="3 5" id="KW-1133">Transmembrane helix</keyword>
<dbReference type="InterPro" id="IPR052719">
    <property type="entry name" value="CvpA-like"/>
</dbReference>
<dbReference type="PANTHER" id="PTHR36926">
    <property type="entry name" value="COLICIN V PRODUCTION PROTEIN"/>
    <property type="match status" value="1"/>
</dbReference>
<sequence length="224" mass="24168">MDAGSLTAFDIGVLIIVALSTLLAFGKGFATVALSLAAWVGAILAVVFGFTAVQPYGRDLISPNELADIITLLVVFFVSLFILKQLAGFIGGMIKNGPAGFLDRSLGALFGLLRGMVIVSLLYFGFVKLFPGKEQPDWMQEARLKPLVAWGAEMLEGYASEALGRDPKDVGSEYLQKAADAVPSQFIEEELEKQAAKYIEQNQEKLDDLINQVTDDVKKSKSGS</sequence>
<comment type="caution">
    <text evidence="6">The sequence shown here is derived from an EMBL/GenBank/DDBJ whole genome shotgun (WGS) entry which is preliminary data.</text>
</comment>
<keyword evidence="2 5" id="KW-0812">Transmembrane</keyword>
<evidence type="ECO:0000256" key="4">
    <source>
        <dbReference type="ARBA" id="ARBA00023136"/>
    </source>
</evidence>
<proteinExistence type="predicted"/>
<dbReference type="Pfam" id="PF02674">
    <property type="entry name" value="Colicin_V"/>
    <property type="match status" value="1"/>
</dbReference>
<dbReference type="EMBL" id="JBHRSL010000002">
    <property type="protein sequence ID" value="MFC3051151.1"/>
    <property type="molecule type" value="Genomic_DNA"/>
</dbReference>
<protein>
    <submittedName>
        <fullName evidence="6">CvpA family protein</fullName>
    </submittedName>
</protein>
<feature type="transmembrane region" description="Helical" evidence="5">
    <location>
        <begin position="106"/>
        <end position="126"/>
    </location>
</feature>
<dbReference type="Proteomes" id="UP001595444">
    <property type="component" value="Unassembled WGS sequence"/>
</dbReference>
<evidence type="ECO:0000313" key="6">
    <source>
        <dbReference type="EMBL" id="MFC3051151.1"/>
    </source>
</evidence>
<dbReference type="RefSeq" id="WP_194211932.1">
    <property type="nucleotide sequence ID" value="NZ_CP061205.1"/>
</dbReference>
<evidence type="ECO:0000256" key="5">
    <source>
        <dbReference type="SAM" id="Phobius"/>
    </source>
</evidence>
<reference evidence="7" key="1">
    <citation type="journal article" date="2019" name="Int. J. Syst. Evol. Microbiol.">
        <title>The Global Catalogue of Microorganisms (GCM) 10K type strain sequencing project: providing services to taxonomists for standard genome sequencing and annotation.</title>
        <authorList>
            <consortium name="The Broad Institute Genomics Platform"/>
            <consortium name="The Broad Institute Genome Sequencing Center for Infectious Disease"/>
            <person name="Wu L."/>
            <person name="Ma J."/>
        </authorList>
    </citation>
    <scope>NUCLEOTIDE SEQUENCE [LARGE SCALE GENOMIC DNA]</scope>
    <source>
        <strain evidence="7">KCTC 62164</strain>
    </source>
</reference>
<keyword evidence="4 5" id="KW-0472">Membrane</keyword>
<evidence type="ECO:0000256" key="2">
    <source>
        <dbReference type="ARBA" id="ARBA00022692"/>
    </source>
</evidence>
<evidence type="ECO:0000313" key="7">
    <source>
        <dbReference type="Proteomes" id="UP001595444"/>
    </source>
</evidence>
<accession>A0ABV7D1W9</accession>
<keyword evidence="7" id="KW-1185">Reference proteome</keyword>
<feature type="transmembrane region" description="Helical" evidence="5">
    <location>
        <begin position="69"/>
        <end position="94"/>
    </location>
</feature>
<evidence type="ECO:0000256" key="3">
    <source>
        <dbReference type="ARBA" id="ARBA00022989"/>
    </source>
</evidence>
<feature type="transmembrane region" description="Helical" evidence="5">
    <location>
        <begin position="32"/>
        <end position="57"/>
    </location>
</feature>